<evidence type="ECO:0000256" key="1">
    <source>
        <dbReference type="SAM" id="MobiDB-lite"/>
    </source>
</evidence>
<feature type="signal peptide" evidence="2">
    <location>
        <begin position="1"/>
        <end position="22"/>
    </location>
</feature>
<organism evidence="3 4">
    <name type="scientific">Nitrosomonas ureae</name>
    <dbReference type="NCBI Taxonomy" id="44577"/>
    <lineage>
        <taxon>Bacteria</taxon>
        <taxon>Pseudomonadati</taxon>
        <taxon>Pseudomonadota</taxon>
        <taxon>Betaproteobacteria</taxon>
        <taxon>Nitrosomonadales</taxon>
        <taxon>Nitrosomonadaceae</taxon>
        <taxon>Nitrosomonas</taxon>
    </lineage>
</organism>
<evidence type="ECO:0000256" key="2">
    <source>
        <dbReference type="SAM" id="SignalP"/>
    </source>
</evidence>
<name>A0A0S3AKN2_9PROT</name>
<dbReference type="KEGG" id="nur:ATY38_11250"/>
<feature type="compositionally biased region" description="Basic and acidic residues" evidence="1">
    <location>
        <begin position="59"/>
        <end position="78"/>
    </location>
</feature>
<proteinExistence type="predicted"/>
<keyword evidence="2" id="KW-0732">Signal</keyword>
<feature type="compositionally biased region" description="Polar residues" evidence="1">
    <location>
        <begin position="40"/>
        <end position="58"/>
    </location>
</feature>
<gene>
    <name evidence="3" type="ORF">SAMN05216406_1303</name>
</gene>
<protein>
    <recommendedName>
        <fullName evidence="5">Pentapeptide MXKDX repeat protein</fullName>
    </recommendedName>
</protein>
<sequence>MMKILLTTIVTGFLFVSASTFAGDYSQTQNKVDDKVNVPQKAQSNQKDAETNMQNNSKNEAEQANNKDTDNQRKKDFR</sequence>
<feature type="region of interest" description="Disordered" evidence="1">
    <location>
        <begin position="27"/>
        <end position="78"/>
    </location>
</feature>
<evidence type="ECO:0000313" key="3">
    <source>
        <dbReference type="EMBL" id="SDU16879.1"/>
    </source>
</evidence>
<keyword evidence="4" id="KW-1185">Reference proteome</keyword>
<dbReference type="RefSeq" id="WP_062559389.1">
    <property type="nucleotide sequence ID" value="NZ_CP013341.1"/>
</dbReference>
<dbReference type="EMBL" id="FNLN01000030">
    <property type="protein sequence ID" value="SDU16879.1"/>
    <property type="molecule type" value="Genomic_DNA"/>
</dbReference>
<reference evidence="4" key="1">
    <citation type="submission" date="2016-10" db="EMBL/GenBank/DDBJ databases">
        <authorList>
            <person name="Varghese N."/>
            <person name="Submissions S."/>
        </authorList>
    </citation>
    <scope>NUCLEOTIDE SEQUENCE [LARGE SCALE GENOMIC DNA]</scope>
    <source>
        <strain evidence="4">Nm10</strain>
    </source>
</reference>
<dbReference type="Proteomes" id="UP000182882">
    <property type="component" value="Unassembled WGS sequence"/>
</dbReference>
<evidence type="ECO:0000313" key="4">
    <source>
        <dbReference type="Proteomes" id="UP000182882"/>
    </source>
</evidence>
<dbReference type="AlphaFoldDB" id="A0A0S3AKN2"/>
<feature type="chain" id="PRO_5018979912" description="Pentapeptide MXKDX repeat protein" evidence="2">
    <location>
        <begin position="23"/>
        <end position="78"/>
    </location>
</feature>
<evidence type="ECO:0008006" key="5">
    <source>
        <dbReference type="Google" id="ProtNLM"/>
    </source>
</evidence>
<accession>A0A0S3AKN2</accession>